<keyword evidence="4" id="KW-1185">Reference proteome</keyword>
<reference evidence="3 4" key="1">
    <citation type="journal article" date="2011" name="Front. Microbiol.">
        <title>Genomic signatures of strain selection and enhancement in Bacillus atrophaeus var. globigii, a historical biowarfare simulant.</title>
        <authorList>
            <person name="Gibbons H.S."/>
            <person name="Broomall S.M."/>
            <person name="McNew L.A."/>
            <person name="Daligault H."/>
            <person name="Chapman C."/>
            <person name="Bruce D."/>
            <person name="Karavis M."/>
            <person name="Krepps M."/>
            <person name="McGregor P.A."/>
            <person name="Hong C."/>
            <person name="Park K.H."/>
            <person name="Akmal A."/>
            <person name="Feldman A."/>
            <person name="Lin J.S."/>
            <person name="Chang W.E."/>
            <person name="Higgs B.W."/>
            <person name="Demirev P."/>
            <person name="Lindquist J."/>
            <person name="Liem A."/>
            <person name="Fochler E."/>
            <person name="Read T.D."/>
            <person name="Tapia R."/>
            <person name="Johnson S."/>
            <person name="Bishop-Lilly K.A."/>
            <person name="Detter C."/>
            <person name="Han C."/>
            <person name="Sozhamannan S."/>
            <person name="Rosenzweig C.N."/>
            <person name="Skowronski E.W."/>
        </authorList>
    </citation>
    <scope>NUCLEOTIDE SEQUENCE [LARGE SCALE GENOMIC DNA]</scope>
    <source>
        <strain evidence="3 4">AK5</strain>
    </source>
</reference>
<dbReference type="HAMAP" id="MF_00715">
    <property type="entry name" value="SlyX"/>
    <property type="match status" value="1"/>
</dbReference>
<dbReference type="EMBL" id="PIPI01000003">
    <property type="protein sequence ID" value="RUO20301.1"/>
    <property type="molecule type" value="Genomic_DNA"/>
</dbReference>
<evidence type="ECO:0000313" key="4">
    <source>
        <dbReference type="Proteomes" id="UP000288212"/>
    </source>
</evidence>
<dbReference type="InterPro" id="IPR007236">
    <property type="entry name" value="SlyX"/>
</dbReference>
<organism evidence="3 4">
    <name type="scientific">Aliidiomarina haloalkalitolerans</name>
    <dbReference type="NCBI Taxonomy" id="859059"/>
    <lineage>
        <taxon>Bacteria</taxon>
        <taxon>Pseudomonadati</taxon>
        <taxon>Pseudomonadota</taxon>
        <taxon>Gammaproteobacteria</taxon>
        <taxon>Alteromonadales</taxon>
        <taxon>Idiomarinaceae</taxon>
        <taxon>Aliidiomarina</taxon>
    </lineage>
</organism>
<feature type="region of interest" description="Disordered" evidence="2">
    <location>
        <begin position="1"/>
        <end position="25"/>
    </location>
</feature>
<dbReference type="SUPFAM" id="SSF57997">
    <property type="entry name" value="Tropomyosin"/>
    <property type="match status" value="1"/>
</dbReference>
<dbReference type="Pfam" id="PF04102">
    <property type="entry name" value="SlyX"/>
    <property type="match status" value="1"/>
</dbReference>
<comment type="similarity">
    <text evidence="1">Belongs to the SlyX family.</text>
</comment>
<dbReference type="AlphaFoldDB" id="A0A432VV24"/>
<comment type="caution">
    <text evidence="3">The sequence shown here is derived from an EMBL/GenBank/DDBJ whole genome shotgun (WGS) entry which is preliminary data.</text>
</comment>
<feature type="compositionally biased region" description="Basic and acidic residues" evidence="2">
    <location>
        <begin position="10"/>
        <end position="23"/>
    </location>
</feature>
<proteinExistence type="inferred from homology"/>
<name>A0A432VV24_9GAMM</name>
<dbReference type="OrthoDB" id="5771733at2"/>
<protein>
    <recommendedName>
        <fullName evidence="1">Protein SlyX homolog</fullName>
    </recommendedName>
</protein>
<dbReference type="Gene3D" id="1.20.5.300">
    <property type="match status" value="1"/>
</dbReference>
<evidence type="ECO:0000256" key="1">
    <source>
        <dbReference type="HAMAP-Rule" id="MF_00715"/>
    </source>
</evidence>
<accession>A0A432VV24</accession>
<sequence>MSFSDVNNDTQKRVEALERRSDDLESQLAFQEETIETLNRLVTAQNQELQTLHKHLVLLAERLQQMRDNHDEQPIDERPPHY</sequence>
<evidence type="ECO:0000256" key="2">
    <source>
        <dbReference type="SAM" id="MobiDB-lite"/>
    </source>
</evidence>
<dbReference type="PANTHER" id="PTHR36508:SF1">
    <property type="entry name" value="PROTEIN SLYX"/>
    <property type="match status" value="1"/>
</dbReference>
<dbReference type="PANTHER" id="PTHR36508">
    <property type="entry name" value="PROTEIN SLYX"/>
    <property type="match status" value="1"/>
</dbReference>
<evidence type="ECO:0000313" key="3">
    <source>
        <dbReference type="EMBL" id="RUO20301.1"/>
    </source>
</evidence>
<gene>
    <name evidence="1" type="primary">slyX</name>
    <name evidence="3" type="ORF">CWE06_06675</name>
</gene>
<dbReference type="RefSeq" id="WP_126792413.1">
    <property type="nucleotide sequence ID" value="NZ_PIPI01000003.1"/>
</dbReference>
<dbReference type="Proteomes" id="UP000288212">
    <property type="component" value="Unassembled WGS sequence"/>
</dbReference>